<dbReference type="OrthoDB" id="9811798at2"/>
<feature type="transmembrane region" description="Helical" evidence="6">
    <location>
        <begin position="524"/>
        <end position="545"/>
    </location>
</feature>
<name>A0A0D8HL05_9ACTN</name>
<feature type="transmembrane region" description="Helical" evidence="6">
    <location>
        <begin position="472"/>
        <end position="494"/>
    </location>
</feature>
<feature type="transmembrane region" description="Helical" evidence="6">
    <location>
        <begin position="143"/>
        <end position="161"/>
    </location>
</feature>
<feature type="transmembrane region" description="Helical" evidence="6">
    <location>
        <begin position="119"/>
        <end position="137"/>
    </location>
</feature>
<evidence type="ECO:0000313" key="9">
    <source>
        <dbReference type="EMBL" id="KJF18613.1"/>
    </source>
</evidence>
<protein>
    <submittedName>
        <fullName evidence="9">NADH-quinone oxidoreductase subunit 12</fullName>
        <ecNumber evidence="9">1.6.99.5</ecNumber>
    </submittedName>
</protein>
<evidence type="ECO:0000256" key="4">
    <source>
        <dbReference type="ARBA" id="ARBA00023136"/>
    </source>
</evidence>
<evidence type="ECO:0000256" key="3">
    <source>
        <dbReference type="ARBA" id="ARBA00022989"/>
    </source>
</evidence>
<feature type="transmembrane region" description="Helical" evidence="6">
    <location>
        <begin position="90"/>
        <end position="107"/>
    </location>
</feature>
<dbReference type="GO" id="GO:0042773">
    <property type="term" value="P:ATP synthesis coupled electron transport"/>
    <property type="evidence" value="ECO:0007669"/>
    <property type="project" value="InterPro"/>
</dbReference>
<dbReference type="Proteomes" id="UP000032360">
    <property type="component" value="Unassembled WGS sequence"/>
</dbReference>
<reference evidence="9 10" key="1">
    <citation type="submission" date="2015-01" db="EMBL/GenBank/DDBJ databases">
        <title>Draft genome of the acidophilic iron oxidizer Acidithrix ferrooxidans strain Py-F3.</title>
        <authorList>
            <person name="Poehlein A."/>
            <person name="Eisen S."/>
            <person name="Schloemann M."/>
            <person name="Johnson B.D."/>
            <person name="Daniel R."/>
            <person name="Muehling M."/>
        </authorList>
    </citation>
    <scope>NUCLEOTIDE SEQUENCE [LARGE SCALE GENOMIC DNA]</scope>
    <source>
        <strain evidence="9 10">Py-F3</strain>
    </source>
</reference>
<dbReference type="RefSeq" id="WP_052604350.1">
    <property type="nucleotide sequence ID" value="NZ_JXYS01000012.1"/>
</dbReference>
<dbReference type="InterPro" id="IPR001750">
    <property type="entry name" value="ND/Mrp_TM"/>
</dbReference>
<keyword evidence="9" id="KW-0560">Oxidoreductase</keyword>
<keyword evidence="2 5" id="KW-0812">Transmembrane</keyword>
<evidence type="ECO:0000256" key="1">
    <source>
        <dbReference type="ARBA" id="ARBA00004127"/>
    </source>
</evidence>
<dbReference type="EC" id="1.6.99.5" evidence="9"/>
<dbReference type="PANTHER" id="PTHR42829:SF2">
    <property type="entry name" value="NADH-UBIQUINONE OXIDOREDUCTASE CHAIN 5"/>
    <property type="match status" value="1"/>
</dbReference>
<dbReference type="Pfam" id="PF00361">
    <property type="entry name" value="Proton_antipo_M"/>
    <property type="match status" value="1"/>
</dbReference>
<dbReference type="InterPro" id="IPR001516">
    <property type="entry name" value="Proton_antipo_N"/>
</dbReference>
<dbReference type="EMBL" id="JXYS01000012">
    <property type="protein sequence ID" value="KJF18613.1"/>
    <property type="molecule type" value="Genomic_DNA"/>
</dbReference>
<evidence type="ECO:0000259" key="8">
    <source>
        <dbReference type="Pfam" id="PF00662"/>
    </source>
</evidence>
<accession>A0A0D8HL05</accession>
<dbReference type="AlphaFoldDB" id="A0A0D8HL05"/>
<feature type="transmembrane region" description="Helical" evidence="6">
    <location>
        <begin position="226"/>
        <end position="249"/>
    </location>
</feature>
<comment type="subcellular location">
    <subcellularLocation>
        <location evidence="1">Endomembrane system</location>
        <topology evidence="1">Multi-pass membrane protein</topology>
    </subcellularLocation>
    <subcellularLocation>
        <location evidence="5">Membrane</location>
        <topology evidence="5">Multi-pass membrane protein</topology>
    </subcellularLocation>
</comment>
<dbReference type="PATRIC" id="fig|1280514.3.peg.754"/>
<dbReference type="GO" id="GO:0008137">
    <property type="term" value="F:NADH dehydrogenase (ubiquinone) activity"/>
    <property type="evidence" value="ECO:0007669"/>
    <property type="project" value="InterPro"/>
</dbReference>
<feature type="transmembrane region" description="Helical" evidence="6">
    <location>
        <begin position="419"/>
        <end position="437"/>
    </location>
</feature>
<organism evidence="9 10">
    <name type="scientific">Acidithrix ferrooxidans</name>
    <dbReference type="NCBI Taxonomy" id="1280514"/>
    <lineage>
        <taxon>Bacteria</taxon>
        <taxon>Bacillati</taxon>
        <taxon>Actinomycetota</taxon>
        <taxon>Acidimicrobiia</taxon>
        <taxon>Acidimicrobiales</taxon>
        <taxon>Acidimicrobiaceae</taxon>
        <taxon>Acidithrix</taxon>
    </lineage>
</organism>
<feature type="transmembrane region" description="Helical" evidence="6">
    <location>
        <begin position="261"/>
        <end position="282"/>
    </location>
</feature>
<proteinExistence type="predicted"/>
<dbReference type="GO" id="GO:0048038">
    <property type="term" value="F:quinone binding"/>
    <property type="evidence" value="ECO:0007669"/>
    <property type="project" value="UniProtKB-KW"/>
</dbReference>
<feature type="transmembrane region" description="Helical" evidence="6">
    <location>
        <begin position="316"/>
        <end position="342"/>
    </location>
</feature>
<keyword evidence="10" id="KW-1185">Reference proteome</keyword>
<gene>
    <name evidence="9" type="ORF">AXFE_05650</name>
</gene>
<evidence type="ECO:0000256" key="6">
    <source>
        <dbReference type="SAM" id="Phobius"/>
    </source>
</evidence>
<feature type="transmembrane region" description="Helical" evidence="6">
    <location>
        <begin position="288"/>
        <end position="309"/>
    </location>
</feature>
<feature type="transmembrane region" description="Helical" evidence="6">
    <location>
        <begin position="5"/>
        <end position="25"/>
    </location>
</feature>
<evidence type="ECO:0000259" key="7">
    <source>
        <dbReference type="Pfam" id="PF00361"/>
    </source>
</evidence>
<feature type="transmembrane region" description="Helical" evidence="6">
    <location>
        <begin position="377"/>
        <end position="399"/>
    </location>
</feature>
<dbReference type="PANTHER" id="PTHR42829">
    <property type="entry name" value="NADH-UBIQUINONE OXIDOREDUCTASE CHAIN 5"/>
    <property type="match status" value="1"/>
</dbReference>
<dbReference type="PRINTS" id="PR01435">
    <property type="entry name" value="NPOXDRDTASE5"/>
</dbReference>
<comment type="caution">
    <text evidence="9">The sequence shown here is derived from an EMBL/GenBank/DDBJ whole genome shotgun (WGS) entry which is preliminary data.</text>
</comment>
<keyword evidence="4 6" id="KW-0472">Membrane</keyword>
<feature type="domain" description="NADH-Ubiquinone oxidoreductase (complex I) chain 5 N-terminal" evidence="8">
    <location>
        <begin position="70"/>
        <end position="120"/>
    </location>
</feature>
<dbReference type="GO" id="GO:0012505">
    <property type="term" value="C:endomembrane system"/>
    <property type="evidence" value="ECO:0007669"/>
    <property type="project" value="UniProtKB-SubCell"/>
</dbReference>
<feature type="domain" description="NADH:quinone oxidoreductase/Mrp antiporter transmembrane" evidence="7">
    <location>
        <begin position="136"/>
        <end position="431"/>
    </location>
</feature>
<dbReference type="GO" id="GO:0016020">
    <property type="term" value="C:membrane"/>
    <property type="evidence" value="ECO:0007669"/>
    <property type="project" value="UniProtKB-SubCell"/>
</dbReference>
<dbReference type="Pfam" id="PF00662">
    <property type="entry name" value="Proton_antipo_N"/>
    <property type="match status" value="1"/>
</dbReference>
<evidence type="ECO:0000256" key="2">
    <source>
        <dbReference type="ARBA" id="ARBA00022692"/>
    </source>
</evidence>
<dbReference type="InterPro" id="IPR003945">
    <property type="entry name" value="NU5C-like"/>
</dbReference>
<keyword evidence="3 6" id="KW-1133">Transmembrane helix</keyword>
<evidence type="ECO:0000313" key="10">
    <source>
        <dbReference type="Proteomes" id="UP000032360"/>
    </source>
</evidence>
<dbReference type="InterPro" id="IPR018393">
    <property type="entry name" value="NADHpl_OxRdtase_5_subgr"/>
</dbReference>
<sequence length="643" mass="68691">MEGLIFLIPAMPLAGFFINLFFGRFLPKRVVGWLATALVGVSFVIALTEYFHLLSLTSAARALAPNLFTWFAVGHLSIHFGAYLDPLSSVMILFVTGVATLIHAYSIGYMDHDPRFRTFFVYLNLFVFSMLVLVLANNFVVAFLGWEGVGACSYWLISFWFDRDSAASAGKKAFIINRIGDFGYMLGMFLLFEVAKSLNYTSVFGNIASSAAHGGHPFISGPQATAIALLLFVGAAGKSAQIPLFVWLVDAMEGPTPVSALIHAATMVTAGVYLMARVAPIIHLSSNAGTVIAIVGAATAFVAATAATAQNDIKKVLAYSTVSQLGYMFLGIGSGAYVAAIFLMITHAFYKALLFLGAGSVIHSLGDEQDIKKMGALYKLMPITGFTFIIAWLSIAGLPPFSGFFSKGDVLLAAYSKSPILWAVGAITAILTAYYMGREVYLVFFGSPRYREALTNHDGHGAHSEPHESPKVMTVPLIILAIASILAGVMNLGISSSTDFLTNWLMPVFGKAQANLTFGGGTKVILEVGDIVFALLGIFIATRAWSKTASNPSLEVGFLKKGWQIDHLFDSVFARGSSGLAIELNEIVDNEVIDGAVNGSGRLIGALGGSLRGIQSGYVRSYALIISFGVVLILGFVITRAGL</sequence>
<dbReference type="NCBIfam" id="NF005141">
    <property type="entry name" value="PRK06590.1"/>
    <property type="match status" value="1"/>
</dbReference>
<feature type="transmembrane region" description="Helical" evidence="6">
    <location>
        <begin position="31"/>
        <end position="51"/>
    </location>
</feature>
<dbReference type="PRINTS" id="PR01434">
    <property type="entry name" value="NADHDHGNASE5"/>
</dbReference>
<feature type="transmembrane region" description="Helical" evidence="6">
    <location>
        <begin position="173"/>
        <end position="192"/>
    </location>
</feature>
<evidence type="ECO:0000256" key="5">
    <source>
        <dbReference type="RuleBase" id="RU000320"/>
    </source>
</evidence>
<feature type="transmembrane region" description="Helical" evidence="6">
    <location>
        <begin position="622"/>
        <end position="642"/>
    </location>
</feature>
<dbReference type="Gene3D" id="1.20.5.2700">
    <property type="match status" value="1"/>
</dbReference>
<dbReference type="STRING" id="1280514.AXFE_05650"/>
<dbReference type="GO" id="GO:0015990">
    <property type="term" value="P:electron transport coupled proton transport"/>
    <property type="evidence" value="ECO:0007669"/>
    <property type="project" value="TreeGrafter"/>
</dbReference>
<dbReference type="NCBIfam" id="TIGR01974">
    <property type="entry name" value="NDH_I_L"/>
    <property type="match status" value="1"/>
</dbReference>
<dbReference type="GO" id="GO:0003954">
    <property type="term" value="F:NADH dehydrogenase activity"/>
    <property type="evidence" value="ECO:0007669"/>
    <property type="project" value="TreeGrafter"/>
</dbReference>